<dbReference type="STRING" id="589382.SAMN04489721_1400"/>
<dbReference type="PROSITE" id="PS00379">
    <property type="entry name" value="CDP_ALCOHOL_P_TRANSF"/>
    <property type="match status" value="1"/>
</dbReference>
<feature type="transmembrane region" description="Helical" evidence="3">
    <location>
        <begin position="186"/>
        <end position="214"/>
    </location>
</feature>
<keyword evidence="1 2" id="KW-0808">Transferase</keyword>
<comment type="similarity">
    <text evidence="2">Belongs to the CDP-alcohol phosphatidyltransferase class-I family.</text>
</comment>
<organism evidence="5 6">
    <name type="scientific">Agromyces flavus</name>
    <dbReference type="NCBI Taxonomy" id="589382"/>
    <lineage>
        <taxon>Bacteria</taxon>
        <taxon>Bacillati</taxon>
        <taxon>Actinomycetota</taxon>
        <taxon>Actinomycetes</taxon>
        <taxon>Micrococcales</taxon>
        <taxon>Microbacteriaceae</taxon>
        <taxon>Agromyces</taxon>
    </lineage>
</organism>
<evidence type="ECO:0000256" key="3">
    <source>
        <dbReference type="SAM" id="Phobius"/>
    </source>
</evidence>
<dbReference type="Pfam" id="PF01066">
    <property type="entry name" value="CDP-OH_P_transf"/>
    <property type="match status" value="1"/>
</dbReference>
<dbReference type="InterPro" id="IPR000462">
    <property type="entry name" value="CDP-OH_P_trans"/>
</dbReference>
<gene>
    <name evidence="4" type="ORF">BCL57_003221</name>
    <name evidence="5" type="ORF">SAMN04489721_1400</name>
</gene>
<dbReference type="RefSeq" id="WP_092670445.1">
    <property type="nucleotide sequence ID" value="NZ_BMDN01000006.1"/>
</dbReference>
<dbReference type="EMBL" id="SODL02000006">
    <property type="protein sequence ID" value="MCP2369042.1"/>
    <property type="molecule type" value="Genomic_DNA"/>
</dbReference>
<proteinExistence type="inferred from homology"/>
<dbReference type="Proteomes" id="UP000199482">
    <property type="component" value="Chromosome I"/>
</dbReference>
<evidence type="ECO:0000313" key="7">
    <source>
        <dbReference type="Proteomes" id="UP000893823"/>
    </source>
</evidence>
<feature type="transmembrane region" description="Helical" evidence="3">
    <location>
        <begin position="32"/>
        <end position="50"/>
    </location>
</feature>
<feature type="transmembrane region" description="Helical" evidence="3">
    <location>
        <begin position="133"/>
        <end position="166"/>
    </location>
</feature>
<evidence type="ECO:0000313" key="5">
    <source>
        <dbReference type="EMBL" id="SDS48540.1"/>
    </source>
</evidence>
<dbReference type="GO" id="GO:0016020">
    <property type="term" value="C:membrane"/>
    <property type="evidence" value="ECO:0007669"/>
    <property type="project" value="InterPro"/>
</dbReference>
<keyword evidence="3" id="KW-0472">Membrane</keyword>
<keyword evidence="3" id="KW-1133">Transmembrane helix</keyword>
<reference evidence="5" key="2">
    <citation type="submission" date="2016-10" db="EMBL/GenBank/DDBJ databases">
        <authorList>
            <person name="de Groot N.N."/>
        </authorList>
    </citation>
    <scope>NUCLEOTIDE SEQUENCE [LARGE SCALE GENOMIC DNA]</scope>
    <source>
        <strain evidence="5">CPCC 202695</strain>
    </source>
</reference>
<evidence type="ECO:0000256" key="1">
    <source>
        <dbReference type="ARBA" id="ARBA00022679"/>
    </source>
</evidence>
<evidence type="ECO:0000313" key="6">
    <source>
        <dbReference type="Proteomes" id="UP000199482"/>
    </source>
</evidence>
<dbReference type="Proteomes" id="UP000893823">
    <property type="component" value="Unassembled WGS sequence"/>
</dbReference>
<protein>
    <submittedName>
        <fullName evidence="5">Phosphatidylglycerophosphate synthase</fullName>
    </submittedName>
</protein>
<dbReference type="GO" id="GO:0016780">
    <property type="term" value="F:phosphotransferase activity, for other substituted phosphate groups"/>
    <property type="evidence" value="ECO:0007669"/>
    <property type="project" value="InterPro"/>
</dbReference>
<accession>A0A1H1SKI4</accession>
<name>A0A1H1SKI4_9MICO</name>
<dbReference type="Gene3D" id="1.20.120.1760">
    <property type="match status" value="1"/>
</dbReference>
<dbReference type="InterPro" id="IPR043130">
    <property type="entry name" value="CDP-OH_PTrfase_TM_dom"/>
</dbReference>
<dbReference type="GO" id="GO:0008654">
    <property type="term" value="P:phospholipid biosynthetic process"/>
    <property type="evidence" value="ECO:0007669"/>
    <property type="project" value="InterPro"/>
</dbReference>
<sequence>MAREQVRLAPIGSALLGAAGLAAIQASGGSPTIGWIAGMAYLAVSTVLVLRALHRRATRRFGWANVVTATRSALVGIITGLVAASFSEPISVPLLIGLVVPALALDAVDGWVARRTDSITELGARFDMEVDAFLLLVLSGYVSQILGLWVLAIGLMRYVFVAAGWLVPWLRGQLPPRYWRKVVTAVQGIALAVAASGVVQAVAGVLVGVALVLLAESFGRDVLWLAMHRSSADSPARGRRRALPAEVDAS</sequence>
<evidence type="ECO:0000256" key="2">
    <source>
        <dbReference type="RuleBase" id="RU003750"/>
    </source>
</evidence>
<reference evidence="6" key="1">
    <citation type="submission" date="2016-10" db="EMBL/GenBank/DDBJ databases">
        <authorList>
            <person name="Varghese N."/>
            <person name="Submissions S."/>
        </authorList>
    </citation>
    <scope>NUCLEOTIDE SEQUENCE [LARGE SCALE GENOMIC DNA]</scope>
    <source>
        <strain evidence="6">CPCC 202695</strain>
    </source>
</reference>
<evidence type="ECO:0000313" key="4">
    <source>
        <dbReference type="EMBL" id="MCP2369042.1"/>
    </source>
</evidence>
<dbReference type="EMBL" id="LT629755">
    <property type="protein sequence ID" value="SDS48540.1"/>
    <property type="molecule type" value="Genomic_DNA"/>
</dbReference>
<keyword evidence="7" id="KW-1185">Reference proteome</keyword>
<reference evidence="4" key="3">
    <citation type="submission" date="2022-06" db="EMBL/GenBank/DDBJ databases">
        <title>Genomic Encyclopedia of Type Strains, Phase III (KMG-III): the genomes of soil and plant-associated and newly described type strains.</title>
        <authorList>
            <person name="Whitman W."/>
        </authorList>
    </citation>
    <scope>NUCLEOTIDE SEQUENCE</scope>
    <source>
        <strain evidence="4">CPCC 202695</strain>
    </source>
</reference>
<dbReference type="InterPro" id="IPR048254">
    <property type="entry name" value="CDP_ALCOHOL_P_TRANSF_CS"/>
</dbReference>
<dbReference type="AlphaFoldDB" id="A0A1H1SKI4"/>
<keyword evidence="3" id="KW-0812">Transmembrane</keyword>